<proteinExistence type="predicted"/>
<keyword evidence="1" id="KW-0472">Membrane</keyword>
<evidence type="ECO:0000313" key="2">
    <source>
        <dbReference type="EMBL" id="MCI54484.1"/>
    </source>
</evidence>
<dbReference type="Proteomes" id="UP000265520">
    <property type="component" value="Unassembled WGS sequence"/>
</dbReference>
<accession>A0A392T1X5</accession>
<feature type="non-terminal residue" evidence="2">
    <location>
        <position position="52"/>
    </location>
</feature>
<name>A0A392T1X5_9FABA</name>
<comment type="caution">
    <text evidence="2">The sequence shown here is derived from an EMBL/GenBank/DDBJ whole genome shotgun (WGS) entry which is preliminary data.</text>
</comment>
<feature type="transmembrane region" description="Helical" evidence="1">
    <location>
        <begin position="32"/>
        <end position="51"/>
    </location>
</feature>
<dbReference type="AlphaFoldDB" id="A0A392T1X5"/>
<keyword evidence="1" id="KW-0812">Transmembrane</keyword>
<keyword evidence="1" id="KW-1133">Transmembrane helix</keyword>
<dbReference type="EMBL" id="LXQA010480093">
    <property type="protein sequence ID" value="MCI54484.1"/>
    <property type="molecule type" value="Genomic_DNA"/>
</dbReference>
<evidence type="ECO:0000256" key="1">
    <source>
        <dbReference type="SAM" id="Phobius"/>
    </source>
</evidence>
<reference evidence="2 3" key="1">
    <citation type="journal article" date="2018" name="Front. Plant Sci.">
        <title>Red Clover (Trifolium pratense) and Zigzag Clover (T. medium) - A Picture of Genomic Similarities and Differences.</title>
        <authorList>
            <person name="Dluhosova J."/>
            <person name="Istvanek J."/>
            <person name="Nedelnik J."/>
            <person name="Repkova J."/>
        </authorList>
    </citation>
    <scope>NUCLEOTIDE SEQUENCE [LARGE SCALE GENOMIC DNA]</scope>
    <source>
        <strain evidence="3">cv. 10/8</strain>
        <tissue evidence="2">Leaf</tissue>
    </source>
</reference>
<keyword evidence="3" id="KW-1185">Reference proteome</keyword>
<sequence length="52" mass="5567">MPHLAALITVTTNLLLPSTTLAAPLILVTIRFRTVLPLPLVVIHGLIMINLG</sequence>
<evidence type="ECO:0000313" key="3">
    <source>
        <dbReference type="Proteomes" id="UP000265520"/>
    </source>
</evidence>
<protein>
    <submittedName>
        <fullName evidence="2">Uncharacterized protein</fullName>
    </submittedName>
</protein>
<organism evidence="2 3">
    <name type="scientific">Trifolium medium</name>
    <dbReference type="NCBI Taxonomy" id="97028"/>
    <lineage>
        <taxon>Eukaryota</taxon>
        <taxon>Viridiplantae</taxon>
        <taxon>Streptophyta</taxon>
        <taxon>Embryophyta</taxon>
        <taxon>Tracheophyta</taxon>
        <taxon>Spermatophyta</taxon>
        <taxon>Magnoliopsida</taxon>
        <taxon>eudicotyledons</taxon>
        <taxon>Gunneridae</taxon>
        <taxon>Pentapetalae</taxon>
        <taxon>rosids</taxon>
        <taxon>fabids</taxon>
        <taxon>Fabales</taxon>
        <taxon>Fabaceae</taxon>
        <taxon>Papilionoideae</taxon>
        <taxon>50 kb inversion clade</taxon>
        <taxon>NPAAA clade</taxon>
        <taxon>Hologalegina</taxon>
        <taxon>IRL clade</taxon>
        <taxon>Trifolieae</taxon>
        <taxon>Trifolium</taxon>
    </lineage>
</organism>